<protein>
    <submittedName>
        <fullName evidence="3">DUF3887 domain-containing protein</fullName>
    </submittedName>
</protein>
<reference evidence="3" key="2">
    <citation type="journal article" date="2021" name="PeerJ">
        <title>Extensive microbial diversity within the chicken gut microbiome revealed by metagenomics and culture.</title>
        <authorList>
            <person name="Gilroy R."/>
            <person name="Ravi A."/>
            <person name="Getino M."/>
            <person name="Pursley I."/>
            <person name="Horton D.L."/>
            <person name="Alikhan N.F."/>
            <person name="Baker D."/>
            <person name="Gharbi K."/>
            <person name="Hall N."/>
            <person name="Watson M."/>
            <person name="Adriaenssens E.M."/>
            <person name="Foster-Nyarko E."/>
            <person name="Jarju S."/>
            <person name="Secka A."/>
            <person name="Antonio M."/>
            <person name="Oren A."/>
            <person name="Chaudhuri R.R."/>
            <person name="La Ragione R."/>
            <person name="Hildebrand F."/>
            <person name="Pallen M.J."/>
        </authorList>
    </citation>
    <scope>NUCLEOTIDE SEQUENCE</scope>
    <source>
        <strain evidence="3">CHK195-11698</strain>
    </source>
</reference>
<sequence length="222" mass="24807">MTKEAYLKSLKRHLHVSAEKKNEIIGDIDADIEDALSSGESMDAIISRMGSPKKLAAEFNQNLGAKANVWPWIVGILAIVVVIAGGWMFLHSLAEQEKTTQPSFVQTEMGVSGKFDQDAIREKSLEIIELMESGQYETVYNTYFPEEMKQSMSLEQFRQSAEFAANMGQMQEVTDEYYAEVTQNGTLFGVSEIHVACENGTLAYRISFTEEMTLGGFYVLQA</sequence>
<keyword evidence="1" id="KW-1133">Transmembrane helix</keyword>
<keyword evidence="1" id="KW-0812">Transmembrane</keyword>
<dbReference type="EMBL" id="DVMJ01000055">
    <property type="protein sequence ID" value="HIU13747.1"/>
    <property type="molecule type" value="Genomic_DNA"/>
</dbReference>
<organism evidence="3 4">
    <name type="scientific">Candidatus Fimiplasma intestinipullorum</name>
    <dbReference type="NCBI Taxonomy" id="2840825"/>
    <lineage>
        <taxon>Bacteria</taxon>
        <taxon>Bacillati</taxon>
        <taxon>Bacillota</taxon>
        <taxon>Clostridia</taxon>
        <taxon>Eubacteriales</taxon>
        <taxon>Candidatus Fimiplasma</taxon>
    </lineage>
</organism>
<dbReference type="Pfam" id="PF13026">
    <property type="entry name" value="DUF3887"/>
    <property type="match status" value="1"/>
</dbReference>
<dbReference type="AlphaFoldDB" id="A0A9D1HPW0"/>
<dbReference type="Gene3D" id="3.10.450.590">
    <property type="match status" value="1"/>
</dbReference>
<keyword evidence="1" id="KW-0472">Membrane</keyword>
<reference evidence="3" key="1">
    <citation type="submission" date="2020-10" db="EMBL/GenBank/DDBJ databases">
        <authorList>
            <person name="Gilroy R."/>
        </authorList>
    </citation>
    <scope>NUCLEOTIDE SEQUENCE</scope>
    <source>
        <strain evidence="3">CHK195-11698</strain>
    </source>
</reference>
<accession>A0A9D1HPW0</accession>
<comment type="caution">
    <text evidence="3">The sequence shown here is derived from an EMBL/GenBank/DDBJ whole genome shotgun (WGS) entry which is preliminary data.</text>
</comment>
<evidence type="ECO:0000259" key="2">
    <source>
        <dbReference type="Pfam" id="PF13026"/>
    </source>
</evidence>
<dbReference type="Pfam" id="PF22564">
    <property type="entry name" value="HAAS"/>
    <property type="match status" value="1"/>
</dbReference>
<dbReference type="InterPro" id="IPR024981">
    <property type="entry name" value="DUF3887"/>
</dbReference>
<dbReference type="Proteomes" id="UP000824175">
    <property type="component" value="Unassembled WGS sequence"/>
</dbReference>
<evidence type="ECO:0000313" key="3">
    <source>
        <dbReference type="EMBL" id="HIU13747.1"/>
    </source>
</evidence>
<proteinExistence type="predicted"/>
<name>A0A9D1HPW0_9FIRM</name>
<gene>
    <name evidence="3" type="ORF">IAD15_06720</name>
</gene>
<evidence type="ECO:0000256" key="1">
    <source>
        <dbReference type="SAM" id="Phobius"/>
    </source>
</evidence>
<feature type="domain" description="DUF3887" evidence="2">
    <location>
        <begin position="126"/>
        <end position="217"/>
    </location>
</feature>
<evidence type="ECO:0000313" key="4">
    <source>
        <dbReference type="Proteomes" id="UP000824175"/>
    </source>
</evidence>
<feature type="transmembrane region" description="Helical" evidence="1">
    <location>
        <begin position="69"/>
        <end position="90"/>
    </location>
</feature>